<dbReference type="AlphaFoldDB" id="A0AAD9R7V2"/>
<dbReference type="PANTHER" id="PTHR23282:SF101">
    <property type="entry name" value="MAM DOMAIN-CONTAINING PROTEIN"/>
    <property type="match status" value="1"/>
</dbReference>
<dbReference type="SUPFAM" id="SSF49899">
    <property type="entry name" value="Concanavalin A-like lectins/glucanases"/>
    <property type="match status" value="5"/>
</dbReference>
<evidence type="ECO:0000256" key="2">
    <source>
        <dbReference type="SAM" id="SignalP"/>
    </source>
</evidence>
<dbReference type="EMBL" id="JARQWQ010000001">
    <property type="protein sequence ID" value="KAK2574480.1"/>
    <property type="molecule type" value="Genomic_DNA"/>
</dbReference>
<name>A0AAD9R7V2_ACRCE</name>
<gene>
    <name evidence="4" type="ORF">P5673_000653</name>
</gene>
<dbReference type="CDD" id="cd06263">
    <property type="entry name" value="MAM"/>
    <property type="match status" value="4"/>
</dbReference>
<keyword evidence="2" id="KW-0732">Signal</keyword>
<dbReference type="InterPro" id="IPR051560">
    <property type="entry name" value="MAM_domain-containing"/>
</dbReference>
<reference evidence="4" key="2">
    <citation type="journal article" date="2023" name="Science">
        <title>Genomic signatures of disease resistance in endangered staghorn corals.</title>
        <authorList>
            <person name="Vollmer S.V."/>
            <person name="Selwyn J.D."/>
            <person name="Despard B.A."/>
            <person name="Roesel C.L."/>
        </authorList>
    </citation>
    <scope>NUCLEOTIDE SEQUENCE</scope>
    <source>
        <strain evidence="4">K2</strain>
    </source>
</reference>
<comment type="caution">
    <text evidence="4">The sequence shown here is derived from an EMBL/GenBank/DDBJ whole genome shotgun (WGS) entry which is preliminary data.</text>
</comment>
<evidence type="ECO:0000313" key="4">
    <source>
        <dbReference type="EMBL" id="KAK2574480.1"/>
    </source>
</evidence>
<feature type="region of interest" description="Disordered" evidence="1">
    <location>
        <begin position="55"/>
        <end position="75"/>
    </location>
</feature>
<keyword evidence="5" id="KW-1185">Reference proteome</keyword>
<proteinExistence type="predicted"/>
<dbReference type="Pfam" id="PF00629">
    <property type="entry name" value="MAM"/>
    <property type="match status" value="5"/>
</dbReference>
<protein>
    <submittedName>
        <fullName evidence="4">MAM and LDL-receptor class A domain-containing protein 2</fullName>
    </submittedName>
</protein>
<dbReference type="PANTHER" id="PTHR23282">
    <property type="entry name" value="APICAL ENDOSOMAL GLYCOPROTEIN PRECURSOR"/>
    <property type="match status" value="1"/>
</dbReference>
<dbReference type="GO" id="GO:0016020">
    <property type="term" value="C:membrane"/>
    <property type="evidence" value="ECO:0007669"/>
    <property type="project" value="InterPro"/>
</dbReference>
<dbReference type="InterPro" id="IPR013320">
    <property type="entry name" value="ConA-like_dom_sf"/>
</dbReference>
<feature type="domain" description="MAM" evidence="3">
    <location>
        <begin position="201"/>
        <end position="365"/>
    </location>
</feature>
<accession>A0AAD9R7V2</accession>
<dbReference type="Gene3D" id="2.60.120.200">
    <property type="match status" value="5"/>
</dbReference>
<feature type="signal peptide" evidence="2">
    <location>
        <begin position="1"/>
        <end position="20"/>
    </location>
</feature>
<dbReference type="Proteomes" id="UP001249851">
    <property type="component" value="Unassembled WGS sequence"/>
</dbReference>
<evidence type="ECO:0000256" key="1">
    <source>
        <dbReference type="SAM" id="MobiDB-lite"/>
    </source>
</evidence>
<feature type="chain" id="PRO_5041961484" evidence="2">
    <location>
        <begin position="21"/>
        <end position="846"/>
    </location>
</feature>
<organism evidence="4 5">
    <name type="scientific">Acropora cervicornis</name>
    <name type="common">Staghorn coral</name>
    <dbReference type="NCBI Taxonomy" id="6130"/>
    <lineage>
        <taxon>Eukaryota</taxon>
        <taxon>Metazoa</taxon>
        <taxon>Cnidaria</taxon>
        <taxon>Anthozoa</taxon>
        <taxon>Hexacorallia</taxon>
        <taxon>Scleractinia</taxon>
        <taxon>Astrocoeniina</taxon>
        <taxon>Acroporidae</taxon>
        <taxon>Acropora</taxon>
    </lineage>
</organism>
<dbReference type="PROSITE" id="PS50060">
    <property type="entry name" value="MAM_2"/>
    <property type="match status" value="4"/>
</dbReference>
<feature type="domain" description="MAM" evidence="3">
    <location>
        <begin position="559"/>
        <end position="840"/>
    </location>
</feature>
<evidence type="ECO:0000313" key="5">
    <source>
        <dbReference type="Proteomes" id="UP001249851"/>
    </source>
</evidence>
<reference evidence="4" key="1">
    <citation type="journal article" date="2023" name="G3 (Bethesda)">
        <title>Whole genome assembly and annotation of the endangered Caribbean coral Acropora cervicornis.</title>
        <authorList>
            <person name="Selwyn J.D."/>
            <person name="Vollmer S.V."/>
        </authorList>
    </citation>
    <scope>NUCLEOTIDE SEQUENCE</scope>
    <source>
        <strain evidence="4">K2</strain>
    </source>
</reference>
<feature type="domain" description="MAM" evidence="3">
    <location>
        <begin position="375"/>
        <end position="531"/>
    </location>
</feature>
<sequence>MLSVVLLLSCTSLLVIHSNGYRLLGTNEGDCDFDQNTFCSWQQDRQNDNFDWTLRSGRTPSGNTGPQNDHTTGNGRYAYIETSSPRRYGQKARLISGPFSGVQCLEFAYSMVGSTIGKLSVYHLVHGTEMETWSKEGRQRGSYWHTDNITLYGNNYYIIFEATVGRSYTGDIAIDDIHSETGPCKGFQLSLPNDTETKSTGKCNFNLGLCDWATDLTGADKLPWSLSVFQRMTGKKESGIARKDHGKALGGQFAFARQTTRQAKTSRLISSKVCGKKCVEFFYFMENFKNSEFKLSTRKDNKEDRVWFNSGGGIKFEDWTRGLVEINADDGTCQELVFEANLHGDFRALVGMDDVLITNGSCCPISNTPESTVKANCNFDQGTFCTWNSSFKSTFEWSIGRRETPSGRQSGGKTGPLRDASGAGNYAYIESSEPQMLGDKAILKSDLLAGQQCMQFKYHMHGADIGSLSIYRRGFLMWKESGNHGNQWLDAHIDLDCSITEYHVEIEASVVGWRGDIAIDELTFTPGACAIKTIGNAAAALRPTIRTSAPLPQPPPPRSVCKFEKDLCSWTNALNDDGDWKIHKHETPSLHTGPQYDSDGNASDLLSGQSVRLESKEFFTPICLHFHYHMYGRDIRELKLEQRNLKDNSTKVLWSKKGEQEDYWHSGLQDFYGEHYTISINEVKDCKVLNKTASNGNGVVVSNPQEGRNKNGHFIYIETSNPRRRGQKALLLVKLEGKSFCMRFWYHMYGSGIGSLKIMRVIKNIDDDKIPAAKDFTSIEWQKQGNQGNGWMMAEQDLLVDRKFKRHFIHWIAIEGTVGNSYMGDIALDDIEFRDGRCSLQRSRNY</sequence>
<feature type="domain" description="MAM" evidence="3">
    <location>
        <begin position="29"/>
        <end position="186"/>
    </location>
</feature>
<feature type="compositionally biased region" description="Polar residues" evidence="1">
    <location>
        <begin position="56"/>
        <end position="74"/>
    </location>
</feature>
<evidence type="ECO:0000259" key="3">
    <source>
        <dbReference type="PROSITE" id="PS50060"/>
    </source>
</evidence>
<dbReference type="InterPro" id="IPR000998">
    <property type="entry name" value="MAM_dom"/>
</dbReference>
<dbReference type="SMART" id="SM00137">
    <property type="entry name" value="MAM"/>
    <property type="match status" value="4"/>
</dbReference>